<dbReference type="InterPro" id="IPR047964">
    <property type="entry name" value="EFR1-like"/>
</dbReference>
<dbReference type="Proteomes" id="UP000095706">
    <property type="component" value="Unassembled WGS sequence"/>
</dbReference>
<reference evidence="4 5" key="1">
    <citation type="submission" date="2015-09" db="EMBL/GenBank/DDBJ databases">
        <authorList>
            <consortium name="Pathogen Informatics"/>
        </authorList>
    </citation>
    <scope>NUCLEOTIDE SEQUENCE [LARGE SCALE GENOMIC DNA]</scope>
    <source>
        <strain evidence="4 5">2789STDY5608849</strain>
    </source>
</reference>
<dbReference type="AlphaFoldDB" id="A0A173ZBL5"/>
<dbReference type="InterPro" id="IPR017900">
    <property type="entry name" value="4Fe4S_Fe_S_CS"/>
</dbReference>
<protein>
    <recommendedName>
        <fullName evidence="6">Flavodoxin</fullName>
    </recommendedName>
</protein>
<evidence type="ECO:0000256" key="2">
    <source>
        <dbReference type="ARBA" id="ARBA00023004"/>
    </source>
</evidence>
<dbReference type="RefSeq" id="WP_055226341.1">
    <property type="nucleotide sequence ID" value="NZ_CAXSRP010000001.1"/>
</dbReference>
<dbReference type="SUPFAM" id="SSF52218">
    <property type="entry name" value="Flavoproteins"/>
    <property type="match status" value="1"/>
</dbReference>
<dbReference type="SUPFAM" id="SSF46548">
    <property type="entry name" value="alpha-helical ferredoxin"/>
    <property type="match status" value="1"/>
</dbReference>
<gene>
    <name evidence="4" type="ORF">ERS852406_00583</name>
</gene>
<keyword evidence="2" id="KW-0408">Iron</keyword>
<dbReference type="InterPro" id="IPR029039">
    <property type="entry name" value="Flavoprotein-like_sf"/>
</dbReference>
<evidence type="ECO:0008006" key="6">
    <source>
        <dbReference type="Google" id="ProtNLM"/>
    </source>
</evidence>
<dbReference type="NCBIfam" id="NF038196">
    <property type="entry name" value="ferrodoxin_EFR1"/>
    <property type="match status" value="1"/>
</dbReference>
<evidence type="ECO:0000256" key="3">
    <source>
        <dbReference type="ARBA" id="ARBA00023014"/>
    </source>
</evidence>
<dbReference type="PROSITE" id="PS00198">
    <property type="entry name" value="4FE4S_FER_1"/>
    <property type="match status" value="1"/>
</dbReference>
<dbReference type="GO" id="GO:0046872">
    <property type="term" value="F:metal ion binding"/>
    <property type="evidence" value="ECO:0007669"/>
    <property type="project" value="UniProtKB-KW"/>
</dbReference>
<name>A0A173ZBL5_9FIRM</name>
<organism evidence="4 5">
    <name type="scientific">Fusicatenibacter saccharivorans</name>
    <dbReference type="NCBI Taxonomy" id="1150298"/>
    <lineage>
        <taxon>Bacteria</taxon>
        <taxon>Bacillati</taxon>
        <taxon>Bacillota</taxon>
        <taxon>Clostridia</taxon>
        <taxon>Lachnospirales</taxon>
        <taxon>Lachnospiraceae</taxon>
        <taxon>Fusicatenibacter</taxon>
    </lineage>
</organism>
<proteinExistence type="predicted"/>
<keyword evidence="1" id="KW-0479">Metal-binding</keyword>
<keyword evidence="3" id="KW-0411">Iron-sulfur</keyword>
<dbReference type="GO" id="GO:0051536">
    <property type="term" value="F:iron-sulfur cluster binding"/>
    <property type="evidence" value="ECO:0007669"/>
    <property type="project" value="UniProtKB-KW"/>
</dbReference>
<dbReference type="Gene3D" id="3.40.50.360">
    <property type="match status" value="1"/>
</dbReference>
<accession>A0A173ZBL5</accession>
<evidence type="ECO:0000313" key="4">
    <source>
        <dbReference type="EMBL" id="CUN73614.1"/>
    </source>
</evidence>
<sequence>MIFYFTGTGNSLWAAKEIGKELNQPVENIIKQKTESNFFCKDDIIGFVFPTYMSDLPWIVKEFLLKLTVNPDCYTFVVMTSNNGKSGNSFVSLSQALSRSGANLSAVFDLQMPGNCLISSEQENLERLKKAPERLKSIISFIKERKTNFTSDGSLPKEDFVTASYFYGGHSCAACYACLHWCPKNATLLKVPFLKHRPQYHHPDVMLAEIKE</sequence>
<evidence type="ECO:0000313" key="5">
    <source>
        <dbReference type="Proteomes" id="UP000095706"/>
    </source>
</evidence>
<evidence type="ECO:0000256" key="1">
    <source>
        <dbReference type="ARBA" id="ARBA00022723"/>
    </source>
</evidence>
<dbReference type="EMBL" id="CYYV01000003">
    <property type="protein sequence ID" value="CUN73614.1"/>
    <property type="molecule type" value="Genomic_DNA"/>
</dbReference>